<gene>
    <name evidence="2" type="ORF">COV89_02075</name>
</gene>
<dbReference type="InterPro" id="IPR012902">
    <property type="entry name" value="N_methyl_site"/>
</dbReference>
<dbReference type="NCBIfam" id="TIGR02532">
    <property type="entry name" value="IV_pilin_GFxxxE"/>
    <property type="match status" value="1"/>
</dbReference>
<dbReference type="EMBL" id="PCVI01000033">
    <property type="protein sequence ID" value="PIQ70137.1"/>
    <property type="molecule type" value="Genomic_DNA"/>
</dbReference>
<evidence type="ECO:0000256" key="1">
    <source>
        <dbReference type="SAM" id="Phobius"/>
    </source>
</evidence>
<dbReference type="PROSITE" id="PS00409">
    <property type="entry name" value="PROKAR_NTER_METHYL"/>
    <property type="match status" value="1"/>
</dbReference>
<dbReference type="Proteomes" id="UP000231371">
    <property type="component" value="Unassembled WGS sequence"/>
</dbReference>
<keyword evidence="1" id="KW-1133">Transmembrane helix</keyword>
<keyword evidence="1" id="KW-0812">Transmembrane</keyword>
<reference evidence="2 3" key="1">
    <citation type="submission" date="2017-09" db="EMBL/GenBank/DDBJ databases">
        <title>Depth-based differentiation of microbial function through sediment-hosted aquifers and enrichment of novel symbionts in the deep terrestrial subsurface.</title>
        <authorList>
            <person name="Probst A.J."/>
            <person name="Ladd B."/>
            <person name="Jarett J.K."/>
            <person name="Geller-Mcgrath D.E."/>
            <person name="Sieber C.M."/>
            <person name="Emerson J.B."/>
            <person name="Anantharaman K."/>
            <person name="Thomas B.C."/>
            <person name="Malmstrom R."/>
            <person name="Stieglmeier M."/>
            <person name="Klingl A."/>
            <person name="Woyke T."/>
            <person name="Ryan C.M."/>
            <person name="Banfield J.F."/>
        </authorList>
    </citation>
    <scope>NUCLEOTIDE SEQUENCE [LARGE SCALE GENOMIC DNA]</scope>
    <source>
        <strain evidence="2">CG11_big_fil_rev_8_21_14_0_20_40_12</strain>
    </source>
</reference>
<name>A0A2H0KFY4_9BACT</name>
<comment type="caution">
    <text evidence="2">The sequence shown here is derived from an EMBL/GenBank/DDBJ whole genome shotgun (WGS) entry which is preliminary data.</text>
</comment>
<protein>
    <submittedName>
        <fullName evidence="2">Uncharacterized protein</fullName>
    </submittedName>
</protein>
<dbReference type="InterPro" id="IPR045584">
    <property type="entry name" value="Pilin-like"/>
</dbReference>
<dbReference type="SUPFAM" id="SSF54523">
    <property type="entry name" value="Pili subunits"/>
    <property type="match status" value="1"/>
</dbReference>
<keyword evidence="1" id="KW-0472">Membrane</keyword>
<sequence>MKDKIGKFKNIFGGFSLIEILIAVSIFAVAATISAGALMSMTDAQQKVLALRIVQDNLSYALDTMGKEIRTGSSYHCGIDINDFLATPRDCSVFPGGPSFTFINSLGDTITYRLNNNRIEKILNGNPATALIMTAPDAVIVLLSFYVVGSPANDELQPRVTIILKGTAGIKEKIKSRINIQTTISQRLIDS</sequence>
<dbReference type="Pfam" id="PF07963">
    <property type="entry name" value="N_methyl"/>
    <property type="match status" value="1"/>
</dbReference>
<proteinExistence type="predicted"/>
<dbReference type="AlphaFoldDB" id="A0A2H0KFY4"/>
<organism evidence="2 3">
    <name type="scientific">Candidatus Shapirobacteria bacterium CG11_big_fil_rev_8_21_14_0_20_40_12</name>
    <dbReference type="NCBI Taxonomy" id="1974889"/>
    <lineage>
        <taxon>Bacteria</taxon>
        <taxon>Candidatus Shapironibacteriota</taxon>
    </lineage>
</organism>
<evidence type="ECO:0000313" key="2">
    <source>
        <dbReference type="EMBL" id="PIQ70137.1"/>
    </source>
</evidence>
<feature type="transmembrane region" description="Helical" evidence="1">
    <location>
        <begin position="12"/>
        <end position="39"/>
    </location>
</feature>
<evidence type="ECO:0000313" key="3">
    <source>
        <dbReference type="Proteomes" id="UP000231371"/>
    </source>
</evidence>
<accession>A0A2H0KFY4</accession>